<gene>
    <name evidence="2" type="ORF">EPI10_023678</name>
</gene>
<dbReference type="SUPFAM" id="SSF56672">
    <property type="entry name" value="DNA/RNA polymerases"/>
    <property type="match status" value="1"/>
</dbReference>
<evidence type="ECO:0000256" key="1">
    <source>
        <dbReference type="SAM" id="MobiDB-lite"/>
    </source>
</evidence>
<dbReference type="PANTHER" id="PTHR15503">
    <property type="entry name" value="LDOC1 RELATED"/>
    <property type="match status" value="1"/>
</dbReference>
<dbReference type="PANTHER" id="PTHR15503:SF45">
    <property type="entry name" value="RNA-DIRECTED DNA POLYMERASE HOMOLOG"/>
    <property type="match status" value="1"/>
</dbReference>
<name>A0A5B6VWC0_9ROSI</name>
<dbReference type="EMBL" id="SMMG02000005">
    <property type="protein sequence ID" value="KAA3473284.1"/>
    <property type="molecule type" value="Genomic_DNA"/>
</dbReference>
<dbReference type="Pfam" id="PF08284">
    <property type="entry name" value="RVP_2"/>
    <property type="match status" value="1"/>
</dbReference>
<keyword evidence="3" id="KW-1185">Reference proteome</keyword>
<dbReference type="InterPro" id="IPR032567">
    <property type="entry name" value="RTL1-rel"/>
</dbReference>
<feature type="compositionally biased region" description="Basic and acidic residues" evidence="1">
    <location>
        <begin position="1"/>
        <end position="12"/>
    </location>
</feature>
<reference evidence="2" key="1">
    <citation type="submission" date="2019-08" db="EMBL/GenBank/DDBJ databases">
        <authorList>
            <person name="Liu F."/>
        </authorList>
    </citation>
    <scope>NUCLEOTIDE SEQUENCE [LARGE SCALE GENOMIC DNA]</scope>
    <source>
        <strain evidence="2">PA1801</strain>
        <tissue evidence="2">Leaf</tissue>
    </source>
</reference>
<dbReference type="Gene3D" id="2.40.70.10">
    <property type="entry name" value="Acid Proteases"/>
    <property type="match status" value="1"/>
</dbReference>
<dbReference type="InterPro" id="IPR021109">
    <property type="entry name" value="Peptidase_aspartic_dom_sf"/>
</dbReference>
<organism evidence="2 3">
    <name type="scientific">Gossypium australe</name>
    <dbReference type="NCBI Taxonomy" id="47621"/>
    <lineage>
        <taxon>Eukaryota</taxon>
        <taxon>Viridiplantae</taxon>
        <taxon>Streptophyta</taxon>
        <taxon>Embryophyta</taxon>
        <taxon>Tracheophyta</taxon>
        <taxon>Spermatophyta</taxon>
        <taxon>Magnoliopsida</taxon>
        <taxon>eudicotyledons</taxon>
        <taxon>Gunneridae</taxon>
        <taxon>Pentapetalae</taxon>
        <taxon>rosids</taxon>
        <taxon>malvids</taxon>
        <taxon>Malvales</taxon>
        <taxon>Malvaceae</taxon>
        <taxon>Malvoideae</taxon>
        <taxon>Gossypium</taxon>
    </lineage>
</organism>
<dbReference type="Proteomes" id="UP000325315">
    <property type="component" value="Unassembled WGS sequence"/>
</dbReference>
<dbReference type="AlphaFoldDB" id="A0A5B6VWC0"/>
<dbReference type="Gene3D" id="3.10.10.10">
    <property type="entry name" value="HIV Type 1 Reverse Transcriptase, subunit A, domain 1"/>
    <property type="match status" value="1"/>
</dbReference>
<feature type="region of interest" description="Disordered" evidence="1">
    <location>
        <begin position="1"/>
        <end position="29"/>
    </location>
</feature>
<comment type="caution">
    <text evidence="2">The sequence shown here is derived from an EMBL/GenBank/DDBJ whole genome shotgun (WGS) entry which is preliminary data.</text>
</comment>
<protein>
    <submittedName>
        <fullName evidence="2">DNA/RNA polymerases superfamily protein</fullName>
    </submittedName>
</protein>
<proteinExistence type="predicted"/>
<dbReference type="OrthoDB" id="6777545at2759"/>
<feature type="compositionally biased region" description="Polar residues" evidence="1">
    <location>
        <begin position="17"/>
        <end position="26"/>
    </location>
</feature>
<evidence type="ECO:0000313" key="3">
    <source>
        <dbReference type="Proteomes" id="UP000325315"/>
    </source>
</evidence>
<evidence type="ECO:0000313" key="2">
    <source>
        <dbReference type="EMBL" id="KAA3473284.1"/>
    </source>
</evidence>
<accession>A0A5B6VWC0</accession>
<sequence>MVGENEDRSEKLKSKRPGQSSNTGVNCNGIKDTTTRFEVKAPTRTYVVRGKEAATPDVITCIFYLFGVTVYASTDPRLTHSYIFTLLDTDKSLLVESTKFDFQVTNPLGQSVLCPLRVHGCEFSADLMLLPFHKFDIILGMDWLSLHDAMVNCRQKRIDLRCLIGELITIELDRLNSVTRGKIIRKGCEAFLAYILDIWDSELKLDQVPVVKEFTDVFPEELLGLPPEYEIEFVINLVPRTAPISIPLYRMASTEGFIRPSVSWGAPVLFVEKKDGSLRLCINYRQSNKVTIKNNIICLILMSCLIS</sequence>
<dbReference type="CDD" id="cd00303">
    <property type="entry name" value="retropepsin_like"/>
    <property type="match status" value="1"/>
</dbReference>
<dbReference type="InterPro" id="IPR043502">
    <property type="entry name" value="DNA/RNA_pol_sf"/>
</dbReference>